<reference evidence="1 2" key="1">
    <citation type="journal article" date="2009" name="Stand. Genomic Sci.">
        <title>Complete genome sequence of Desulfotomaculum acetoxidans type strain (5575).</title>
        <authorList>
            <person name="Spring S."/>
            <person name="Lapidus A."/>
            <person name="Schroder M."/>
            <person name="Gleim D."/>
            <person name="Sims D."/>
            <person name="Meincke L."/>
            <person name="Glavina Del Rio T."/>
            <person name="Tice H."/>
            <person name="Copeland A."/>
            <person name="Cheng J.F."/>
            <person name="Lucas S."/>
            <person name="Chen F."/>
            <person name="Nolan M."/>
            <person name="Bruce D."/>
            <person name="Goodwin L."/>
            <person name="Pitluck S."/>
            <person name="Ivanova N."/>
            <person name="Mavromatis K."/>
            <person name="Mikhailova N."/>
            <person name="Pati A."/>
            <person name="Chen A."/>
            <person name="Palaniappan K."/>
            <person name="Land M."/>
            <person name="Hauser L."/>
            <person name="Chang Y.J."/>
            <person name="Jeffries C.D."/>
            <person name="Chain P."/>
            <person name="Saunders E."/>
            <person name="Brettin T."/>
            <person name="Detter J.C."/>
            <person name="Goker M."/>
            <person name="Bristow J."/>
            <person name="Eisen J.A."/>
            <person name="Markowitz V."/>
            <person name="Hugenholtz P."/>
            <person name="Kyrpides N.C."/>
            <person name="Klenk H.P."/>
            <person name="Han C."/>
        </authorList>
    </citation>
    <scope>NUCLEOTIDE SEQUENCE [LARGE SCALE GENOMIC DNA]</scope>
    <source>
        <strain evidence="2">ATCC 49208 / DSM 771 / VKM B-1644</strain>
    </source>
</reference>
<name>C8W2R9_DESAS</name>
<dbReference type="PANTHER" id="PTHR39961">
    <property type="entry name" value="HYPOTHETICAL CYTOSOLIC PROTEIN"/>
    <property type="match status" value="1"/>
</dbReference>
<dbReference type="PANTHER" id="PTHR39961:SF1">
    <property type="entry name" value="DUF458 DOMAIN-CONTAINING PROTEIN"/>
    <property type="match status" value="1"/>
</dbReference>
<dbReference type="InterPro" id="IPR007405">
    <property type="entry name" value="Phage_KVP40_Orf299"/>
</dbReference>
<evidence type="ECO:0000313" key="2">
    <source>
        <dbReference type="Proteomes" id="UP000002217"/>
    </source>
</evidence>
<dbReference type="AlphaFoldDB" id="C8W2R9"/>
<organism evidence="1 2">
    <name type="scientific">Desulfofarcimen acetoxidans (strain ATCC 49208 / DSM 771 / KCTC 5769 / VKM B-1644 / 5575)</name>
    <name type="common">Desulfotomaculum acetoxidans</name>
    <dbReference type="NCBI Taxonomy" id="485916"/>
    <lineage>
        <taxon>Bacteria</taxon>
        <taxon>Bacillati</taxon>
        <taxon>Bacillota</taxon>
        <taxon>Clostridia</taxon>
        <taxon>Eubacteriales</taxon>
        <taxon>Peptococcaceae</taxon>
        <taxon>Desulfofarcimen</taxon>
    </lineage>
</organism>
<dbReference type="HOGENOM" id="CLU_128607_0_0_9"/>
<evidence type="ECO:0008006" key="3">
    <source>
        <dbReference type="Google" id="ProtNLM"/>
    </source>
</evidence>
<protein>
    <recommendedName>
        <fullName evidence="3">DUF458 domain-containing protein</fullName>
    </recommendedName>
</protein>
<dbReference type="EMBL" id="CP001720">
    <property type="protein sequence ID" value="ACV61075.1"/>
    <property type="molecule type" value="Genomic_DNA"/>
</dbReference>
<proteinExistence type="predicted"/>
<dbReference type="Proteomes" id="UP000002217">
    <property type="component" value="Chromosome"/>
</dbReference>
<dbReference type="OrthoDB" id="37369at2"/>
<accession>C8W2R9</accession>
<evidence type="ECO:0000313" key="1">
    <source>
        <dbReference type="EMBL" id="ACV61075.1"/>
    </source>
</evidence>
<sequence>MWISPSKGVMTFSQVLLKIKEEMEKGYNHDSFRLMVGCDSQTRKNTTFVTAIILHKVGRGAIFFYHKNTVRKIPVMQKRIFSEAAYSLGVAGQLADYLSRINLDVQVEIHVDIGENGETNKMLKEVIGMVAGSGFQCRVKPYSVAASWCADRFNKSETVLSNEYI</sequence>
<gene>
    <name evidence="1" type="ordered locus">Dtox_0112</name>
</gene>
<dbReference type="STRING" id="485916.Dtox_0112"/>
<dbReference type="KEGG" id="dae:Dtox_0112"/>
<dbReference type="Pfam" id="PF04308">
    <property type="entry name" value="RNaseH_like"/>
    <property type="match status" value="1"/>
</dbReference>
<dbReference type="RefSeq" id="WP_012813527.1">
    <property type="nucleotide sequence ID" value="NC_013216.1"/>
</dbReference>
<keyword evidence="2" id="KW-1185">Reference proteome</keyword>
<dbReference type="eggNOG" id="COG1978">
    <property type="taxonomic scope" value="Bacteria"/>
</dbReference>